<dbReference type="Proteomes" id="UP000005413">
    <property type="component" value="Unassembled WGS sequence"/>
</dbReference>
<dbReference type="OrthoDB" id="2411112at2"/>
<dbReference type="InterPro" id="IPR013324">
    <property type="entry name" value="RNA_pol_sigma_r3/r4-like"/>
</dbReference>
<protein>
    <submittedName>
        <fullName evidence="1">Uncharacterized protein</fullName>
    </submittedName>
</protein>
<dbReference type="AlphaFoldDB" id="G5JFY7"/>
<comment type="caution">
    <text evidence="1">The sequence shown here is derived from an EMBL/GenBank/DDBJ whole genome shotgun (WGS) entry which is preliminary data.</text>
</comment>
<dbReference type="EMBL" id="AEUN01000034">
    <property type="protein sequence ID" value="EHJ08877.1"/>
    <property type="molecule type" value="Genomic_DNA"/>
</dbReference>
<proteinExistence type="predicted"/>
<name>G5JFY7_9STAP</name>
<sequence length="113" mass="13401">MFVGDKETLKTFILNYHTHVTDDDKDIQADDFFALNNNEEEYSYQTIHADEHIFMNDLDMLVDRIADFREYNIFMLLCHGRTYEDIAQILEITKARVQQLFDELLDKIMTQGA</sequence>
<organism evidence="1 2">
    <name type="scientific">Staphylococcus simiae CCM 7213 = CCUG 51256</name>
    <dbReference type="NCBI Taxonomy" id="911238"/>
    <lineage>
        <taxon>Bacteria</taxon>
        <taxon>Bacillati</taxon>
        <taxon>Bacillota</taxon>
        <taxon>Bacilli</taxon>
        <taxon>Bacillales</taxon>
        <taxon>Staphylococcaceae</taxon>
        <taxon>Staphylococcus</taxon>
    </lineage>
</organism>
<keyword evidence="2" id="KW-1185">Reference proteome</keyword>
<dbReference type="RefSeq" id="WP_002461984.1">
    <property type="nucleotide sequence ID" value="NZ_AEUN01000034.1"/>
</dbReference>
<evidence type="ECO:0000313" key="2">
    <source>
        <dbReference type="Proteomes" id="UP000005413"/>
    </source>
</evidence>
<accession>G5JFY7</accession>
<evidence type="ECO:0000313" key="1">
    <source>
        <dbReference type="EMBL" id="EHJ08877.1"/>
    </source>
</evidence>
<reference evidence="1 2" key="1">
    <citation type="journal article" date="2012" name="BMC Genomics">
        <title>Comparative genomic analysis of the genus Staphylococcus including Staphylococcus aureus and its newly described sister species Staphylococcus simiae.</title>
        <authorList>
            <person name="Suzuki H."/>
            <person name="Lefebure T."/>
            <person name="Pavinski Bitar P."/>
            <person name="Stanhope M.J."/>
        </authorList>
    </citation>
    <scope>NUCLEOTIDE SEQUENCE [LARGE SCALE GENOMIC DNA]</scope>
    <source>
        <strain evidence="1 2">CCM 7213</strain>
    </source>
</reference>
<gene>
    <name evidence="1" type="ORF">SS7213T_01758</name>
</gene>
<dbReference type="SUPFAM" id="SSF88659">
    <property type="entry name" value="Sigma3 and sigma4 domains of RNA polymerase sigma factors"/>
    <property type="match status" value="1"/>
</dbReference>
<dbReference type="PATRIC" id="fig|911238.3.peg.324"/>